<feature type="non-terminal residue" evidence="3">
    <location>
        <position position="336"/>
    </location>
</feature>
<dbReference type="Proteomes" id="UP000324800">
    <property type="component" value="Unassembled WGS sequence"/>
</dbReference>
<feature type="coiled-coil region" evidence="1">
    <location>
        <begin position="297"/>
        <end position="329"/>
    </location>
</feature>
<name>A0A5J4WAQ7_9EUKA</name>
<evidence type="ECO:0000313" key="4">
    <source>
        <dbReference type="Proteomes" id="UP000324800"/>
    </source>
</evidence>
<organism evidence="3 4">
    <name type="scientific">Streblomastix strix</name>
    <dbReference type="NCBI Taxonomy" id="222440"/>
    <lineage>
        <taxon>Eukaryota</taxon>
        <taxon>Metamonada</taxon>
        <taxon>Preaxostyla</taxon>
        <taxon>Oxymonadida</taxon>
        <taxon>Streblomastigidae</taxon>
        <taxon>Streblomastix</taxon>
    </lineage>
</organism>
<evidence type="ECO:0000256" key="1">
    <source>
        <dbReference type="SAM" id="Coils"/>
    </source>
</evidence>
<reference evidence="3 4" key="1">
    <citation type="submission" date="2019-03" db="EMBL/GenBank/DDBJ databases">
        <title>Single cell metagenomics reveals metabolic interactions within the superorganism composed of flagellate Streblomastix strix and complex community of Bacteroidetes bacteria on its surface.</title>
        <authorList>
            <person name="Treitli S.C."/>
            <person name="Kolisko M."/>
            <person name="Husnik F."/>
            <person name="Keeling P."/>
            <person name="Hampl V."/>
        </authorList>
    </citation>
    <scope>NUCLEOTIDE SEQUENCE [LARGE SCALE GENOMIC DNA]</scope>
    <source>
        <strain evidence="3">ST1C</strain>
    </source>
</reference>
<accession>A0A5J4WAQ7</accession>
<protein>
    <submittedName>
        <fullName evidence="3">Uncharacterized protein</fullName>
    </submittedName>
</protein>
<feature type="compositionally biased region" description="Low complexity" evidence="2">
    <location>
        <begin position="164"/>
        <end position="174"/>
    </location>
</feature>
<evidence type="ECO:0000256" key="2">
    <source>
        <dbReference type="SAM" id="MobiDB-lite"/>
    </source>
</evidence>
<dbReference type="OrthoDB" id="10676129at2759"/>
<sequence length="336" mass="39319">MNRRAVKKCELPGELGTPLNFSRDFKAFKEYPVAIDVKKRRKDIEEFLHNNAPGAKPDFNNQLYIEPFKYNGPTTQEIARYQPISKELRIEYHSSQTLLKNPLVYDRRPNKFGVTGAIECLGYKESNKEKKEIYQRTARYVTPHGEEIRVQPFTGQPPEMINTTTISSTTQSGSVRTQPFLGSRSMTIPPRRKRVNRLEELALAGTEYRLSDIPFLTRKRTRPWVSDDAKPAVEWNGTWPYNRVEILQADRDPMKATMNMAVPNPKEQPTPHRVGLIERERRFLEEKRRIAAMPEEIKLSEEERKKKEKNVEEIEIEKEKKQIREEMQKTHGPKRV</sequence>
<gene>
    <name evidence="3" type="ORF">EZS28_012615</name>
</gene>
<comment type="caution">
    <text evidence="3">The sequence shown here is derived from an EMBL/GenBank/DDBJ whole genome shotgun (WGS) entry which is preliminary data.</text>
</comment>
<dbReference type="AlphaFoldDB" id="A0A5J4WAQ7"/>
<dbReference type="EMBL" id="SNRW01002738">
    <property type="protein sequence ID" value="KAA6391860.1"/>
    <property type="molecule type" value="Genomic_DNA"/>
</dbReference>
<keyword evidence="1" id="KW-0175">Coiled coil</keyword>
<proteinExistence type="predicted"/>
<feature type="region of interest" description="Disordered" evidence="2">
    <location>
        <begin position="164"/>
        <end position="187"/>
    </location>
</feature>
<evidence type="ECO:0000313" key="3">
    <source>
        <dbReference type="EMBL" id="KAA6391860.1"/>
    </source>
</evidence>